<reference evidence="3" key="1">
    <citation type="submission" date="2023-07" db="EMBL/GenBank/DDBJ databases">
        <authorList>
            <consortium name="AG Swart"/>
            <person name="Singh M."/>
            <person name="Singh A."/>
            <person name="Seah K."/>
            <person name="Emmerich C."/>
        </authorList>
    </citation>
    <scope>NUCLEOTIDE SEQUENCE</scope>
    <source>
        <strain evidence="3">DP1</strain>
    </source>
</reference>
<sequence>MKGSLRLKKSHRAISQEELSAKETCSDLRSQKKGEKVQVYDYYTQRDSNNLTDSLRLSKISMLTKKIKESIPSGESSPRIPLCSSESCDSTDLALAEYAKTKAILEQKLEIQNAEISELKARSQKEKECNEAMLEALRSESKPKTYKSLTAIKKIHEQQVETMQNNFVKSSQKTKIALTELREKNAQQELEIRDVKNHFEKLQLKYEYKLKEEEYVRREADVKYKELEIAKNDVILSMKQELENTSKNAENERNLLKKKHDQEIEELKEKYEKALAEIRMMYERERDKQDAKLDYYESELVSQKEATQSHIHSDIGGSNADDSMMSHFSVKFSELNEKCLEIRNQANNEIFSLRQQVEEAGQKIKKLEKLLIRSKNEISQVNLEKQRELKTMETKIADLQKKRQMEDKKAQLILKKKISALKCNLAKMEASRDRMEERYNKSQLELETEKLQKRKKNKKEKQESSRANEATSKVTRNIEFLQNKIKVLEQEKLELEQKLLKQKVYKKASRVKDRKKSMKNEADMEIFQFNKSPMIKQPTLSHSQSNDLLFSRTRLSERLQRSKKGTRELSVNSKQSIPQLNLSGITHGSPDSSHKLLFSNRSHKKNFNGTNTSTNVSQCNSVAGMKSKKSHGHGKKDGTRYCAACKFKEWKKKQLNYDLEMLIRNRDMIRDVHCLGCDRQLEVKTFLEHVRNCRLTYNIPPMVPRDEVITRVCPESKKYNRSKNKMSRSRSKRTDRSITSTTKKSREVSLLDSKDYNLLAASNKNSKSLFGKMSIQTSPKSSKDFISDKSKIQKLRLSSKDSSGRRNQDLAGSYTKFNENDTSFQKKVKKIKNMRYNHQKDEDSDELDIPNENENIIDLSSVNLNQDQDESYSLENYQIVPKSIQVMGSIDKKFKRIPKTERNSMLQQSVKDKNWNINHALSPSRKLNSPLVKRLYMTNFNNEAETTEFKSEAMLEL</sequence>
<feature type="region of interest" description="Disordered" evidence="2">
    <location>
        <begin position="718"/>
        <end position="746"/>
    </location>
</feature>
<keyword evidence="4" id="KW-1185">Reference proteome</keyword>
<dbReference type="EMBL" id="CAMPGE010022188">
    <property type="protein sequence ID" value="CAI2380246.1"/>
    <property type="molecule type" value="Genomic_DNA"/>
</dbReference>
<evidence type="ECO:0000256" key="1">
    <source>
        <dbReference type="SAM" id="Coils"/>
    </source>
</evidence>
<comment type="caution">
    <text evidence="3">The sequence shown here is derived from an EMBL/GenBank/DDBJ whole genome shotgun (WGS) entry which is preliminary data.</text>
</comment>
<accession>A0AAD1XVW9</accession>
<gene>
    <name evidence="3" type="ORF">ECRASSUSDP1_LOCUS21678</name>
</gene>
<feature type="coiled-coil region" evidence="1">
    <location>
        <begin position="95"/>
        <end position="205"/>
    </location>
</feature>
<evidence type="ECO:0000256" key="2">
    <source>
        <dbReference type="SAM" id="MobiDB-lite"/>
    </source>
</evidence>
<feature type="compositionally biased region" description="Basic residues" evidence="2">
    <location>
        <begin position="719"/>
        <end position="733"/>
    </location>
</feature>
<dbReference type="AlphaFoldDB" id="A0AAD1XVW9"/>
<protein>
    <submittedName>
        <fullName evidence="3">Uncharacterized protein</fullName>
    </submittedName>
</protein>
<feature type="region of interest" description="Disordered" evidence="2">
    <location>
        <begin position="1"/>
        <end position="21"/>
    </location>
</feature>
<evidence type="ECO:0000313" key="4">
    <source>
        <dbReference type="Proteomes" id="UP001295684"/>
    </source>
</evidence>
<organism evidence="3 4">
    <name type="scientific">Euplotes crassus</name>
    <dbReference type="NCBI Taxonomy" id="5936"/>
    <lineage>
        <taxon>Eukaryota</taxon>
        <taxon>Sar</taxon>
        <taxon>Alveolata</taxon>
        <taxon>Ciliophora</taxon>
        <taxon>Intramacronucleata</taxon>
        <taxon>Spirotrichea</taxon>
        <taxon>Hypotrichia</taxon>
        <taxon>Euplotida</taxon>
        <taxon>Euplotidae</taxon>
        <taxon>Moneuplotes</taxon>
    </lineage>
</organism>
<feature type="compositionally biased region" description="Basic residues" evidence="2">
    <location>
        <begin position="1"/>
        <end position="12"/>
    </location>
</feature>
<feature type="coiled-coil region" evidence="1">
    <location>
        <begin position="232"/>
        <end position="288"/>
    </location>
</feature>
<feature type="region of interest" description="Disordered" evidence="2">
    <location>
        <begin position="431"/>
        <end position="471"/>
    </location>
</feature>
<dbReference type="Proteomes" id="UP001295684">
    <property type="component" value="Unassembled WGS sequence"/>
</dbReference>
<keyword evidence="1" id="KW-0175">Coiled coil</keyword>
<name>A0AAD1XVW9_EUPCR</name>
<evidence type="ECO:0000313" key="3">
    <source>
        <dbReference type="EMBL" id="CAI2380246.1"/>
    </source>
</evidence>
<proteinExistence type="predicted"/>
<feature type="compositionally biased region" description="Basic and acidic residues" evidence="2">
    <location>
        <begin position="431"/>
        <end position="440"/>
    </location>
</feature>